<dbReference type="AlphaFoldDB" id="A0A1H3ZXG4"/>
<protein>
    <submittedName>
        <fullName evidence="3">Transcriptional regulator, y4mF family</fullName>
    </submittedName>
</protein>
<dbReference type="GO" id="GO:0003677">
    <property type="term" value="F:DNA binding"/>
    <property type="evidence" value="ECO:0007669"/>
    <property type="project" value="UniProtKB-KW"/>
</dbReference>
<dbReference type="Gene3D" id="1.10.260.40">
    <property type="entry name" value="lambda repressor-like DNA-binding domains"/>
    <property type="match status" value="1"/>
</dbReference>
<dbReference type="Proteomes" id="UP000198850">
    <property type="component" value="Unassembled WGS sequence"/>
</dbReference>
<dbReference type="Pfam" id="PF01381">
    <property type="entry name" value="HTH_3"/>
    <property type="match status" value="1"/>
</dbReference>
<sequence>MLLSLGNSIKNRRKELKLTQSYLADLAGVSVNTIFKIEQGEANPTIEVLTKIAEVLGMEIKLVIGGINERTNEES</sequence>
<dbReference type="PROSITE" id="PS50943">
    <property type="entry name" value="HTH_CROC1"/>
    <property type="match status" value="1"/>
</dbReference>
<feature type="domain" description="HTH cro/C1-type" evidence="2">
    <location>
        <begin position="9"/>
        <end position="63"/>
    </location>
</feature>
<dbReference type="STRING" id="425514.SAMN05443550_102527"/>
<evidence type="ECO:0000256" key="1">
    <source>
        <dbReference type="ARBA" id="ARBA00023125"/>
    </source>
</evidence>
<accession>A0A1H3ZXG4</accession>
<dbReference type="CDD" id="cd00093">
    <property type="entry name" value="HTH_XRE"/>
    <property type="match status" value="1"/>
</dbReference>
<reference evidence="3 4" key="1">
    <citation type="submission" date="2016-10" db="EMBL/GenBank/DDBJ databases">
        <authorList>
            <person name="de Groot N.N."/>
        </authorList>
    </citation>
    <scope>NUCLEOTIDE SEQUENCE [LARGE SCALE GENOMIC DNA]</scope>
    <source>
        <strain evidence="3 4">DSM 19033</strain>
    </source>
</reference>
<dbReference type="OrthoDB" id="1357763at2"/>
<name>A0A1H3ZXG4_9SPHI</name>
<organism evidence="3 4">
    <name type="scientific">Pedobacter hartonius</name>
    <dbReference type="NCBI Taxonomy" id="425514"/>
    <lineage>
        <taxon>Bacteria</taxon>
        <taxon>Pseudomonadati</taxon>
        <taxon>Bacteroidota</taxon>
        <taxon>Sphingobacteriia</taxon>
        <taxon>Sphingobacteriales</taxon>
        <taxon>Sphingobacteriaceae</taxon>
        <taxon>Pedobacter</taxon>
    </lineage>
</organism>
<dbReference type="SMART" id="SM00530">
    <property type="entry name" value="HTH_XRE"/>
    <property type="match status" value="1"/>
</dbReference>
<dbReference type="InterPro" id="IPR001387">
    <property type="entry name" value="Cro/C1-type_HTH"/>
</dbReference>
<dbReference type="RefSeq" id="WP_090555645.1">
    <property type="nucleotide sequence ID" value="NZ_FNRA01000002.1"/>
</dbReference>
<dbReference type="PANTHER" id="PTHR46558:SF11">
    <property type="entry name" value="HTH-TYPE TRANSCRIPTIONAL REGULATOR XRE"/>
    <property type="match status" value="1"/>
</dbReference>
<keyword evidence="1" id="KW-0238">DNA-binding</keyword>
<evidence type="ECO:0000259" key="2">
    <source>
        <dbReference type="PROSITE" id="PS50943"/>
    </source>
</evidence>
<dbReference type="InterPro" id="IPR010982">
    <property type="entry name" value="Lambda_DNA-bd_dom_sf"/>
</dbReference>
<dbReference type="SUPFAM" id="SSF47413">
    <property type="entry name" value="lambda repressor-like DNA-binding domains"/>
    <property type="match status" value="1"/>
</dbReference>
<evidence type="ECO:0000313" key="4">
    <source>
        <dbReference type="Proteomes" id="UP000198850"/>
    </source>
</evidence>
<evidence type="ECO:0000313" key="3">
    <source>
        <dbReference type="EMBL" id="SEA28370.1"/>
    </source>
</evidence>
<gene>
    <name evidence="3" type="ORF">SAMN05443550_102527</name>
</gene>
<dbReference type="EMBL" id="FNRA01000002">
    <property type="protein sequence ID" value="SEA28370.1"/>
    <property type="molecule type" value="Genomic_DNA"/>
</dbReference>
<keyword evidence="4" id="KW-1185">Reference proteome</keyword>
<dbReference type="PANTHER" id="PTHR46558">
    <property type="entry name" value="TRACRIPTIONAL REGULATORY PROTEIN-RELATED-RELATED"/>
    <property type="match status" value="1"/>
</dbReference>
<proteinExistence type="predicted"/>